<dbReference type="Gene3D" id="3.30.200.20">
    <property type="entry name" value="Phosphorylase Kinase, domain 1"/>
    <property type="match status" value="1"/>
</dbReference>
<dbReference type="PROSITE" id="PS00107">
    <property type="entry name" value="PROTEIN_KINASE_ATP"/>
    <property type="match status" value="1"/>
</dbReference>
<evidence type="ECO:0000256" key="6">
    <source>
        <dbReference type="PROSITE-ProRule" id="PRU10141"/>
    </source>
</evidence>
<dbReference type="InterPro" id="IPR017441">
    <property type="entry name" value="Protein_kinase_ATP_BS"/>
</dbReference>
<dbReference type="eggNOG" id="KOG1187">
    <property type="taxonomic scope" value="Eukaryota"/>
</dbReference>
<dbReference type="Gene3D" id="1.10.510.10">
    <property type="entry name" value="Transferase(Phosphotransferase) domain 1"/>
    <property type="match status" value="2"/>
</dbReference>
<evidence type="ECO:0000256" key="3">
    <source>
        <dbReference type="ARBA" id="ARBA00022741"/>
    </source>
</evidence>
<dbReference type="PANTHER" id="PTHR46821">
    <property type="entry name" value="OS07G0586332 PROTEIN"/>
    <property type="match status" value="1"/>
</dbReference>
<dbReference type="GO" id="GO:0005524">
    <property type="term" value="F:ATP binding"/>
    <property type="evidence" value="ECO:0007669"/>
    <property type="project" value="UniProtKB-UniRule"/>
</dbReference>
<evidence type="ECO:0000259" key="8">
    <source>
        <dbReference type="PROSITE" id="PS50011"/>
    </source>
</evidence>
<dbReference type="PROSITE" id="PS50011">
    <property type="entry name" value="PROTEIN_KINASE_DOM"/>
    <property type="match status" value="1"/>
</dbReference>
<dbReference type="Pfam" id="PF07714">
    <property type="entry name" value="PK_Tyr_Ser-Thr"/>
    <property type="match status" value="1"/>
</dbReference>
<feature type="compositionally biased region" description="Polar residues" evidence="7">
    <location>
        <begin position="314"/>
        <end position="326"/>
    </location>
</feature>
<dbReference type="EMBL" id="CM002876">
    <property type="protein sequence ID" value="KFK26786.1"/>
    <property type="molecule type" value="Genomic_DNA"/>
</dbReference>
<dbReference type="SUPFAM" id="SSF56112">
    <property type="entry name" value="Protein kinase-like (PK-like)"/>
    <property type="match status" value="1"/>
</dbReference>
<dbReference type="InterPro" id="IPR001245">
    <property type="entry name" value="Ser-Thr/Tyr_kinase_cat_dom"/>
</dbReference>
<dbReference type="AlphaFoldDB" id="A0A087GA84"/>
<keyword evidence="1" id="KW-0723">Serine/threonine-protein kinase</keyword>
<gene>
    <name evidence="9" type="ordered locus">AALP_Aa8g293200</name>
</gene>
<keyword evidence="10" id="KW-1185">Reference proteome</keyword>
<dbReference type="InterPro" id="IPR011009">
    <property type="entry name" value="Kinase-like_dom_sf"/>
</dbReference>
<evidence type="ECO:0000256" key="1">
    <source>
        <dbReference type="ARBA" id="ARBA00022527"/>
    </source>
</evidence>
<keyword evidence="4" id="KW-0418">Kinase</keyword>
<dbReference type="Proteomes" id="UP000029120">
    <property type="component" value="Chromosome 8"/>
</dbReference>
<dbReference type="OMA" id="ECCGNNI"/>
<evidence type="ECO:0000313" key="9">
    <source>
        <dbReference type="EMBL" id="KFK26786.1"/>
    </source>
</evidence>
<reference evidence="10" key="1">
    <citation type="journal article" date="2015" name="Nat. Plants">
        <title>Genome expansion of Arabis alpina linked with retrotransposition and reduced symmetric DNA methylation.</title>
        <authorList>
            <person name="Willing E.M."/>
            <person name="Rawat V."/>
            <person name="Mandakova T."/>
            <person name="Maumus F."/>
            <person name="James G.V."/>
            <person name="Nordstroem K.J."/>
            <person name="Becker C."/>
            <person name="Warthmann N."/>
            <person name="Chica C."/>
            <person name="Szarzynska B."/>
            <person name="Zytnicki M."/>
            <person name="Albani M.C."/>
            <person name="Kiefer C."/>
            <person name="Bergonzi S."/>
            <person name="Castaings L."/>
            <person name="Mateos J.L."/>
            <person name="Berns M.C."/>
            <person name="Bujdoso N."/>
            <person name="Piofczyk T."/>
            <person name="de Lorenzo L."/>
            <person name="Barrero-Sicilia C."/>
            <person name="Mateos I."/>
            <person name="Piednoel M."/>
            <person name="Hagmann J."/>
            <person name="Chen-Min-Tao R."/>
            <person name="Iglesias-Fernandez R."/>
            <person name="Schuster S.C."/>
            <person name="Alonso-Blanco C."/>
            <person name="Roudier F."/>
            <person name="Carbonero P."/>
            <person name="Paz-Ares J."/>
            <person name="Davis S.J."/>
            <person name="Pecinka A."/>
            <person name="Quesneville H."/>
            <person name="Colot V."/>
            <person name="Lysak M.A."/>
            <person name="Weigel D."/>
            <person name="Coupland G."/>
            <person name="Schneeberger K."/>
        </authorList>
    </citation>
    <scope>NUCLEOTIDE SEQUENCE [LARGE SCALE GENOMIC DNA]</scope>
    <source>
        <strain evidence="10">cv. Pajares</strain>
    </source>
</reference>
<feature type="region of interest" description="Disordered" evidence="7">
    <location>
        <begin position="1"/>
        <end position="20"/>
    </location>
</feature>
<sequence length="674" mass="75315">MPSRAIPSPTPESSHHERTTTRIFPPLGVAVGFSLFITLSFCFCKISRSKRRSTAAVDSSSSPSEKPPPREFSYSSLRRATASFSPENRLGQGGFGSVFRGTLASSSRENVAVKVMDSGSLQGEREFQNELFFSGKLDSPHVVSVIGFSHDPKRRRMILVYELMENGNLQDALLHRKCPELMEWNRRFLVAVDIAKGIEHLHSLNPPVIHGDLKPSNILLDRVFSAKIADFGLARLKSEQVEVTVALESDEIRLDGGGGTEDYGSVVEEVESVITNTTGYDESNFGFTDQSPGSVYKVVSPETIQVPLSSPETVQPLVTSPETGVSVSPEMGEKVSDLEVGNVVKRNGKEMESKDWWWKQEGNVGGGKVKDYVMQWIGSEVKKERPSSDWIAETAEAASLSSKNLEKKKSSKRLEWWLSLDEDKEEKKKRRMAREWWKDEYRKEIAKRKAKKKKKKTLESEFYSDDVSSSVDQRQGGDEELYMKKRRGSSSNSISSSIDWWLDGLSGEQWRARRKNSHDSAKSCGVSSTPSMRGTMCYVAPECCGNNIDDVSEKCDVYSYGVLLLVLVSGRRPLEVTGPASEIIQRANLMSWARKLARRGRLGDLVDVKLQALDQEKAVLCIKVALQCLQRSPVSRPSMKEVLGMLTGAMNPPELPTEFTPSPQARFPRRKHCR</sequence>
<dbReference type="GO" id="GO:0004674">
    <property type="term" value="F:protein serine/threonine kinase activity"/>
    <property type="evidence" value="ECO:0007669"/>
    <property type="project" value="UniProtKB-KW"/>
</dbReference>
<feature type="binding site" evidence="6">
    <location>
        <position position="114"/>
    </location>
    <ligand>
        <name>ATP</name>
        <dbReference type="ChEBI" id="CHEBI:30616"/>
    </ligand>
</feature>
<accession>A0A087GA84</accession>
<dbReference type="PROSITE" id="PS00108">
    <property type="entry name" value="PROTEIN_KINASE_ST"/>
    <property type="match status" value="1"/>
</dbReference>
<evidence type="ECO:0000256" key="2">
    <source>
        <dbReference type="ARBA" id="ARBA00022679"/>
    </source>
</evidence>
<dbReference type="InterPro" id="IPR044576">
    <property type="entry name" value="At4g25390-like"/>
</dbReference>
<evidence type="ECO:0000313" key="10">
    <source>
        <dbReference type="Proteomes" id="UP000029120"/>
    </source>
</evidence>
<protein>
    <recommendedName>
        <fullName evidence="8">Protein kinase domain-containing protein</fullName>
    </recommendedName>
</protein>
<dbReference type="Pfam" id="PF00069">
    <property type="entry name" value="Pkinase"/>
    <property type="match status" value="1"/>
</dbReference>
<keyword evidence="2" id="KW-0808">Transferase</keyword>
<dbReference type="InterPro" id="IPR000719">
    <property type="entry name" value="Prot_kinase_dom"/>
</dbReference>
<evidence type="ECO:0000256" key="7">
    <source>
        <dbReference type="SAM" id="MobiDB-lite"/>
    </source>
</evidence>
<organism evidence="9 10">
    <name type="scientific">Arabis alpina</name>
    <name type="common">Alpine rock-cress</name>
    <dbReference type="NCBI Taxonomy" id="50452"/>
    <lineage>
        <taxon>Eukaryota</taxon>
        <taxon>Viridiplantae</taxon>
        <taxon>Streptophyta</taxon>
        <taxon>Embryophyta</taxon>
        <taxon>Tracheophyta</taxon>
        <taxon>Spermatophyta</taxon>
        <taxon>Magnoliopsida</taxon>
        <taxon>eudicotyledons</taxon>
        <taxon>Gunneridae</taxon>
        <taxon>Pentapetalae</taxon>
        <taxon>rosids</taxon>
        <taxon>malvids</taxon>
        <taxon>Brassicales</taxon>
        <taxon>Brassicaceae</taxon>
        <taxon>Arabideae</taxon>
        <taxon>Arabis</taxon>
    </lineage>
</organism>
<evidence type="ECO:0000256" key="5">
    <source>
        <dbReference type="ARBA" id="ARBA00022840"/>
    </source>
</evidence>
<dbReference type="PANTHER" id="PTHR46821:SF7">
    <property type="entry name" value="PROTEIN KINASE SUPERFAMILY PROTEIN"/>
    <property type="match status" value="1"/>
</dbReference>
<feature type="region of interest" description="Disordered" evidence="7">
    <location>
        <begin position="653"/>
        <end position="674"/>
    </location>
</feature>
<proteinExistence type="predicted"/>
<dbReference type="InterPro" id="IPR008271">
    <property type="entry name" value="Ser/Thr_kinase_AS"/>
</dbReference>
<name>A0A087GA84_ARAAL</name>
<feature type="region of interest" description="Disordered" evidence="7">
    <location>
        <begin position="314"/>
        <end position="333"/>
    </location>
</feature>
<feature type="domain" description="Protein kinase" evidence="8">
    <location>
        <begin position="84"/>
        <end position="655"/>
    </location>
</feature>
<keyword evidence="3 6" id="KW-0547">Nucleotide-binding</keyword>
<dbReference type="OrthoDB" id="626167at2759"/>
<evidence type="ECO:0000256" key="4">
    <source>
        <dbReference type="ARBA" id="ARBA00022777"/>
    </source>
</evidence>
<keyword evidence="5 6" id="KW-0067">ATP-binding</keyword>
<dbReference type="SMART" id="SM00220">
    <property type="entry name" value="S_TKc"/>
    <property type="match status" value="1"/>
</dbReference>
<dbReference type="Gramene" id="KFK26786">
    <property type="protein sequence ID" value="KFK26786"/>
    <property type="gene ID" value="AALP_AA8G293200"/>
</dbReference>
<feature type="region of interest" description="Disordered" evidence="7">
    <location>
        <begin position="54"/>
        <end position="73"/>
    </location>
</feature>